<organism evidence="1 2">
    <name type="scientific">Cymbomonas tetramitiformis</name>
    <dbReference type="NCBI Taxonomy" id="36881"/>
    <lineage>
        <taxon>Eukaryota</taxon>
        <taxon>Viridiplantae</taxon>
        <taxon>Chlorophyta</taxon>
        <taxon>Pyramimonadophyceae</taxon>
        <taxon>Pyramimonadales</taxon>
        <taxon>Pyramimonadaceae</taxon>
        <taxon>Cymbomonas</taxon>
    </lineage>
</organism>
<evidence type="ECO:0000313" key="2">
    <source>
        <dbReference type="Proteomes" id="UP001190700"/>
    </source>
</evidence>
<name>A0AAE0F8L9_9CHLO</name>
<dbReference type="AlphaFoldDB" id="A0AAE0F8L9"/>
<evidence type="ECO:0000313" key="1">
    <source>
        <dbReference type="EMBL" id="KAK3255043.1"/>
    </source>
</evidence>
<sequence>MGVSWGGQVSFIVHKGDAKDGEGTLQLSDGAAAWLVGVGAPSPRNCSLRAAKNGSGCAAAAEGFPSGQECAV</sequence>
<reference evidence="1 2" key="1">
    <citation type="journal article" date="2015" name="Genome Biol. Evol.">
        <title>Comparative Genomics of a Bacterivorous Green Alga Reveals Evolutionary Causalities and Consequences of Phago-Mixotrophic Mode of Nutrition.</title>
        <authorList>
            <person name="Burns J.A."/>
            <person name="Paasch A."/>
            <person name="Narechania A."/>
            <person name="Kim E."/>
        </authorList>
    </citation>
    <scope>NUCLEOTIDE SEQUENCE [LARGE SCALE GENOMIC DNA]</scope>
    <source>
        <strain evidence="1 2">PLY_AMNH</strain>
    </source>
</reference>
<comment type="caution">
    <text evidence="1">The sequence shown here is derived from an EMBL/GenBank/DDBJ whole genome shotgun (WGS) entry which is preliminary data.</text>
</comment>
<dbReference type="EMBL" id="LGRX02022876">
    <property type="protein sequence ID" value="KAK3255043.1"/>
    <property type="molecule type" value="Genomic_DNA"/>
</dbReference>
<proteinExistence type="predicted"/>
<dbReference type="Proteomes" id="UP001190700">
    <property type="component" value="Unassembled WGS sequence"/>
</dbReference>
<protein>
    <submittedName>
        <fullName evidence="1">Uncharacterized protein</fullName>
    </submittedName>
</protein>
<keyword evidence="2" id="KW-1185">Reference proteome</keyword>
<gene>
    <name evidence="1" type="ORF">CYMTET_35762</name>
</gene>
<accession>A0AAE0F8L9</accession>